<dbReference type="Proteomes" id="UP000280507">
    <property type="component" value="Unassembled WGS sequence"/>
</dbReference>
<dbReference type="PANTHER" id="PTHR36931:SF1">
    <property type="entry name" value="UPF0153 PROTEIN YEIW"/>
    <property type="match status" value="1"/>
</dbReference>
<gene>
    <name evidence="1" type="ORF">EBI00_12105</name>
</gene>
<dbReference type="InterPro" id="IPR005358">
    <property type="entry name" value="Puta_zinc/iron-chelating_dom"/>
</dbReference>
<keyword evidence="2" id="KW-1185">Reference proteome</keyword>
<name>A0A3M8Q3E6_9GAMM</name>
<reference evidence="1 2" key="1">
    <citation type="journal article" date="2012" name="Int. J. Syst. Evol. Microbiol.">
        <title>Marinomonas hwangdonensis sp. nov., isolated from seawater.</title>
        <authorList>
            <person name="Jung Y.T."/>
            <person name="Oh T.K."/>
            <person name="Yoon J.H."/>
        </authorList>
    </citation>
    <scope>NUCLEOTIDE SEQUENCE [LARGE SCALE GENOMIC DNA]</scope>
    <source>
        <strain evidence="1 2">HDW-15</strain>
    </source>
</reference>
<organism evidence="1 2">
    <name type="scientific">Marinomonas hwangdonensis</name>
    <dbReference type="NCBI Taxonomy" id="1053647"/>
    <lineage>
        <taxon>Bacteria</taxon>
        <taxon>Pseudomonadati</taxon>
        <taxon>Pseudomonadota</taxon>
        <taxon>Gammaproteobacteria</taxon>
        <taxon>Oceanospirillales</taxon>
        <taxon>Oceanospirillaceae</taxon>
        <taxon>Marinomonas</taxon>
    </lineage>
</organism>
<sequence length="94" mass="10221">MQCRPLCGACCTAPSITSYIPGMPQGKPAGVPCIQLTEAYQCALFNDPARPKVCSEFSAEEYVCGSTRQSAIDNLTLLESETRPITILTLQRTY</sequence>
<dbReference type="PANTHER" id="PTHR36931">
    <property type="entry name" value="UPF0153 PROTEIN YEIW"/>
    <property type="match status" value="1"/>
</dbReference>
<protein>
    <submittedName>
        <fullName evidence="1">YkgJ family cysteine cluster protein</fullName>
    </submittedName>
</protein>
<dbReference type="EMBL" id="RIZG01000007">
    <property type="protein sequence ID" value="RNF49674.1"/>
    <property type="molecule type" value="Genomic_DNA"/>
</dbReference>
<dbReference type="RefSeq" id="WP_123096197.1">
    <property type="nucleotide sequence ID" value="NZ_RIZG01000007.1"/>
</dbReference>
<dbReference type="Pfam" id="PF03692">
    <property type="entry name" value="CxxCxxCC"/>
    <property type="match status" value="1"/>
</dbReference>
<evidence type="ECO:0000313" key="1">
    <source>
        <dbReference type="EMBL" id="RNF49674.1"/>
    </source>
</evidence>
<dbReference type="AlphaFoldDB" id="A0A3M8Q3E6"/>
<accession>A0A3M8Q3E6</accession>
<comment type="caution">
    <text evidence="1">The sequence shown here is derived from an EMBL/GenBank/DDBJ whole genome shotgun (WGS) entry which is preliminary data.</text>
</comment>
<evidence type="ECO:0000313" key="2">
    <source>
        <dbReference type="Proteomes" id="UP000280507"/>
    </source>
</evidence>
<dbReference type="OrthoDB" id="9803986at2"/>
<proteinExistence type="predicted"/>
<dbReference type="InterPro" id="IPR052572">
    <property type="entry name" value="UPF0153_domain"/>
</dbReference>